<organism evidence="3 4">
    <name type="scientific">Urochloa decumbens</name>
    <dbReference type="NCBI Taxonomy" id="240449"/>
    <lineage>
        <taxon>Eukaryota</taxon>
        <taxon>Viridiplantae</taxon>
        <taxon>Streptophyta</taxon>
        <taxon>Embryophyta</taxon>
        <taxon>Tracheophyta</taxon>
        <taxon>Spermatophyta</taxon>
        <taxon>Magnoliopsida</taxon>
        <taxon>Liliopsida</taxon>
        <taxon>Poales</taxon>
        <taxon>Poaceae</taxon>
        <taxon>PACMAD clade</taxon>
        <taxon>Panicoideae</taxon>
        <taxon>Panicodae</taxon>
        <taxon>Paniceae</taxon>
        <taxon>Melinidinae</taxon>
        <taxon>Urochloa</taxon>
    </lineage>
</organism>
<evidence type="ECO:0000256" key="1">
    <source>
        <dbReference type="SAM" id="MobiDB-lite"/>
    </source>
</evidence>
<name>A0ABC8VSU7_9POAL</name>
<protein>
    <submittedName>
        <fullName evidence="3">Uncharacterized protein</fullName>
    </submittedName>
</protein>
<evidence type="ECO:0000256" key="2">
    <source>
        <dbReference type="SAM" id="SignalP"/>
    </source>
</evidence>
<accession>A0ABC8VSU7</accession>
<dbReference type="Proteomes" id="UP001497457">
    <property type="component" value="Chromosome 10rd"/>
</dbReference>
<dbReference type="AlphaFoldDB" id="A0ABC8VSU7"/>
<sequence length="98" mass="10047">MAAHKTSATPAAAAFLLLLLLMMLSSTALAARQLGGSAVVHPFPDPPPLQKKGQASPPSGVTPAAPSPYIIQVPSGHPGGRYMDAPPPQTYWPLVPGD</sequence>
<feature type="region of interest" description="Disordered" evidence="1">
    <location>
        <begin position="39"/>
        <end position="70"/>
    </location>
</feature>
<evidence type="ECO:0000313" key="3">
    <source>
        <dbReference type="EMBL" id="CAL4895998.1"/>
    </source>
</evidence>
<keyword evidence="2" id="KW-0732">Signal</keyword>
<gene>
    <name evidence="3" type="ORF">URODEC1_LOCUS6371</name>
</gene>
<keyword evidence="4" id="KW-1185">Reference proteome</keyword>
<reference evidence="3" key="1">
    <citation type="submission" date="2024-10" db="EMBL/GenBank/DDBJ databases">
        <authorList>
            <person name="Ryan C."/>
        </authorList>
    </citation>
    <scope>NUCLEOTIDE SEQUENCE [LARGE SCALE GENOMIC DNA]</scope>
</reference>
<dbReference type="EMBL" id="OZ075120">
    <property type="protein sequence ID" value="CAL4895998.1"/>
    <property type="molecule type" value="Genomic_DNA"/>
</dbReference>
<evidence type="ECO:0000313" key="4">
    <source>
        <dbReference type="Proteomes" id="UP001497457"/>
    </source>
</evidence>
<feature type="signal peptide" evidence="2">
    <location>
        <begin position="1"/>
        <end position="30"/>
    </location>
</feature>
<proteinExistence type="predicted"/>
<feature type="chain" id="PRO_5044811405" evidence="2">
    <location>
        <begin position="31"/>
        <end position="98"/>
    </location>
</feature>